<dbReference type="AlphaFoldDB" id="A0A117LFD3"/>
<evidence type="ECO:0000313" key="11">
    <source>
        <dbReference type="EMBL" id="KUK44123.1"/>
    </source>
</evidence>
<sequence>MVIMQERLPSGCEGLDRLIGGGFEPGIITQIYGEAGTGKTNILLQLSVQAVAHGFKVIFIDTEGFSVERFRQIAGDEAKEVGSKIVVFEPLNLEQQHASIKDATKIMNKEFGLLILDSATSLYRAAFEGDDNRPVRRALSAQLGELQEMARRHRIPVVITNQVYMEIETGNLRPLGGMAMDHATKTSIFLEKRGEGKRLARLMKHRSMPEGTTAEIRITAGGVE</sequence>
<evidence type="ECO:0000313" key="14">
    <source>
        <dbReference type="Proteomes" id="UP000057043"/>
    </source>
</evidence>
<organism evidence="11 14">
    <name type="scientific">Methanothrix harundinacea</name>
    <dbReference type="NCBI Taxonomy" id="301375"/>
    <lineage>
        <taxon>Archaea</taxon>
        <taxon>Methanobacteriati</taxon>
        <taxon>Methanobacteriota</taxon>
        <taxon>Stenosarchaea group</taxon>
        <taxon>Methanomicrobia</taxon>
        <taxon>Methanotrichales</taxon>
        <taxon>Methanotrichaceae</taxon>
        <taxon>Methanothrix</taxon>
    </lineage>
</organism>
<dbReference type="Gene3D" id="3.40.50.300">
    <property type="entry name" value="P-loop containing nucleotide triphosphate hydrolases"/>
    <property type="match status" value="1"/>
</dbReference>
<evidence type="ECO:0000256" key="9">
    <source>
        <dbReference type="HAMAP-Rule" id="MF_00350"/>
    </source>
</evidence>
<evidence type="ECO:0000259" key="10">
    <source>
        <dbReference type="PROSITE" id="PS50162"/>
    </source>
</evidence>
<dbReference type="PROSITE" id="PS50162">
    <property type="entry name" value="RECA_2"/>
    <property type="match status" value="1"/>
</dbReference>
<dbReference type="GO" id="GO:0003684">
    <property type="term" value="F:damaged DNA binding"/>
    <property type="evidence" value="ECO:0007669"/>
    <property type="project" value="UniProtKB-UniRule"/>
</dbReference>
<dbReference type="EMBL" id="LGHB01000033">
    <property type="protein sequence ID" value="KUK95528.1"/>
    <property type="molecule type" value="Genomic_DNA"/>
</dbReference>
<dbReference type="GO" id="GO:0006310">
    <property type="term" value="P:DNA recombination"/>
    <property type="evidence" value="ECO:0007669"/>
    <property type="project" value="UniProtKB-UniRule"/>
</dbReference>
<dbReference type="PANTHER" id="PTHR22942">
    <property type="entry name" value="RECA/RAD51/RADA DNA STRAND-PAIRING FAMILY MEMBER"/>
    <property type="match status" value="1"/>
</dbReference>
<keyword evidence="3 9" id="KW-0547">Nucleotide-binding</keyword>
<dbReference type="PIRSF" id="PIRSF003336">
    <property type="entry name" value="RadB"/>
    <property type="match status" value="1"/>
</dbReference>
<dbReference type="GO" id="GO:0140664">
    <property type="term" value="F:ATP-dependent DNA damage sensor activity"/>
    <property type="evidence" value="ECO:0007669"/>
    <property type="project" value="InterPro"/>
</dbReference>
<keyword evidence="7 9" id="KW-0233">DNA recombination</keyword>
<dbReference type="InterPro" id="IPR020588">
    <property type="entry name" value="RecA_ATP-bd"/>
</dbReference>
<evidence type="ECO:0000313" key="12">
    <source>
        <dbReference type="EMBL" id="KUK95528.1"/>
    </source>
</evidence>
<proteinExistence type="inferred from homology"/>
<dbReference type="Proteomes" id="UP000057043">
    <property type="component" value="Unassembled WGS sequence"/>
</dbReference>
<dbReference type="GO" id="GO:0005524">
    <property type="term" value="F:ATP binding"/>
    <property type="evidence" value="ECO:0007669"/>
    <property type="project" value="UniProtKB-UniRule"/>
</dbReference>
<dbReference type="EMBL" id="LGFT01000034">
    <property type="protein sequence ID" value="KUK44123.1"/>
    <property type="molecule type" value="Genomic_DNA"/>
</dbReference>
<evidence type="ECO:0000256" key="1">
    <source>
        <dbReference type="ARBA" id="ARBA00006876"/>
    </source>
</evidence>
<dbReference type="HAMAP" id="MF_00350">
    <property type="entry name" value="RadB"/>
    <property type="match status" value="1"/>
</dbReference>
<dbReference type="Pfam" id="PF08423">
    <property type="entry name" value="Rad51"/>
    <property type="match status" value="1"/>
</dbReference>
<dbReference type="Proteomes" id="UP000053961">
    <property type="component" value="Unassembled WGS sequence"/>
</dbReference>
<dbReference type="InterPro" id="IPR013632">
    <property type="entry name" value="Rad51_C"/>
</dbReference>
<keyword evidence="4 9" id="KW-0227">DNA damage</keyword>
<evidence type="ECO:0000256" key="3">
    <source>
        <dbReference type="ARBA" id="ARBA00022741"/>
    </source>
</evidence>
<dbReference type="NCBIfam" id="TIGR02237">
    <property type="entry name" value="recomb_radB"/>
    <property type="match status" value="1"/>
</dbReference>
<comment type="similarity">
    <text evidence="1 9">Belongs to the eukaryotic RecA-like protein family. RadB subfamily.</text>
</comment>
<keyword evidence="6 9" id="KW-0238">DNA-binding</keyword>
<keyword evidence="5 9" id="KW-0067">ATP-binding</keyword>
<comment type="function">
    <text evidence="8 9">Involved in DNA repair and in homologous recombination. May regulate the cleavage reactions of the branch-structured DNA. Has a very weak ATPase activity that is not stimulated by DNA. Binds DNA but does not promote DNA strands exchange.</text>
</comment>
<evidence type="ECO:0000256" key="4">
    <source>
        <dbReference type="ARBA" id="ARBA00022763"/>
    </source>
</evidence>
<dbReference type="InterPro" id="IPR027417">
    <property type="entry name" value="P-loop_NTPase"/>
</dbReference>
<dbReference type="InterPro" id="IPR003593">
    <property type="entry name" value="AAA+_ATPase"/>
</dbReference>
<dbReference type="PRINTS" id="PR01874">
    <property type="entry name" value="DNAREPAIRADA"/>
</dbReference>
<accession>A0A117LFD3</accession>
<gene>
    <name evidence="9" type="primary">radB</name>
    <name evidence="11" type="ORF">XD72_1513</name>
    <name evidence="12" type="ORF">XE07_1784</name>
</gene>
<dbReference type="GO" id="GO:0006281">
    <property type="term" value="P:DNA repair"/>
    <property type="evidence" value="ECO:0007669"/>
    <property type="project" value="UniProtKB-UniRule"/>
</dbReference>
<evidence type="ECO:0000256" key="5">
    <source>
        <dbReference type="ARBA" id="ARBA00022840"/>
    </source>
</evidence>
<reference evidence="13 14" key="2">
    <citation type="journal article" date="2015" name="MBio">
        <title>Genome-Resolved Metagenomic Analysis Reveals Roles for Candidate Phyla and Other Microbial Community Members in Biogeochemical Transformations in Oil Reservoirs.</title>
        <authorList>
            <person name="Hu P."/>
            <person name="Tom L."/>
            <person name="Singh A."/>
            <person name="Thomas B.C."/>
            <person name="Baker B.J."/>
            <person name="Piceno Y.M."/>
            <person name="Andersen G.L."/>
            <person name="Banfield J.F."/>
        </authorList>
    </citation>
    <scope>NUCLEOTIDE SEQUENCE [LARGE SCALE GENOMIC DNA]</scope>
    <source>
        <strain evidence="11">57_489</strain>
    </source>
</reference>
<evidence type="ECO:0000313" key="13">
    <source>
        <dbReference type="Proteomes" id="UP000053961"/>
    </source>
</evidence>
<evidence type="ECO:0000256" key="7">
    <source>
        <dbReference type="ARBA" id="ARBA00023172"/>
    </source>
</evidence>
<dbReference type="PATRIC" id="fig|301375.6.peg.993"/>
<dbReference type="InterPro" id="IPR011939">
    <property type="entry name" value="DNA_repair_and_recomb_RadB"/>
</dbReference>
<evidence type="ECO:0000256" key="8">
    <source>
        <dbReference type="ARBA" id="ARBA00024641"/>
    </source>
</evidence>
<dbReference type="PANTHER" id="PTHR22942:SF47">
    <property type="entry name" value="DNA REPAIR AND RECOMBINATION PROTEIN RADB"/>
    <property type="match status" value="1"/>
</dbReference>
<protein>
    <recommendedName>
        <fullName evidence="2 9">DNA repair and recombination protein RadB</fullName>
    </recommendedName>
</protein>
<evidence type="ECO:0000256" key="6">
    <source>
        <dbReference type="ARBA" id="ARBA00023125"/>
    </source>
</evidence>
<evidence type="ECO:0000256" key="2">
    <source>
        <dbReference type="ARBA" id="ARBA00018143"/>
    </source>
</evidence>
<reference evidence="12" key="1">
    <citation type="journal article" date="2015" name="MBio">
        <title>Genome-resolved metagenomic analysis reveals roles for candidate phyla and other microbial community members in biogeochemical transformations in oil reservoirs.</title>
        <authorList>
            <person name="Hu P."/>
            <person name="Tom L."/>
            <person name="Singh A."/>
            <person name="Thomas B.C."/>
            <person name="Baker B.J."/>
            <person name="Piceno Y.M."/>
            <person name="Andersen G.L."/>
            <person name="Banfield J.F."/>
        </authorList>
    </citation>
    <scope>NUCLEOTIDE SEQUENCE [LARGE SCALE GENOMIC DNA]</scope>
    <source>
        <strain evidence="12">56_747</strain>
    </source>
</reference>
<dbReference type="SUPFAM" id="SSF52540">
    <property type="entry name" value="P-loop containing nucleoside triphosphate hydrolases"/>
    <property type="match status" value="1"/>
</dbReference>
<name>A0A117LFD3_9EURY</name>
<feature type="domain" description="RecA family profile 1" evidence="10">
    <location>
        <begin position="4"/>
        <end position="163"/>
    </location>
</feature>
<comment type="caution">
    <text evidence="11">The sequence shown here is derived from an EMBL/GenBank/DDBJ whole genome shotgun (WGS) entry which is preliminary data.</text>
</comment>
<dbReference type="SMART" id="SM00382">
    <property type="entry name" value="AAA"/>
    <property type="match status" value="1"/>
</dbReference>